<protein>
    <submittedName>
        <fullName evidence="2">Uncharacterized protein</fullName>
    </submittedName>
</protein>
<organism evidence="2">
    <name type="scientific">marine sediment metagenome</name>
    <dbReference type="NCBI Taxonomy" id="412755"/>
    <lineage>
        <taxon>unclassified sequences</taxon>
        <taxon>metagenomes</taxon>
        <taxon>ecological metagenomes</taxon>
    </lineage>
</organism>
<evidence type="ECO:0000256" key="1">
    <source>
        <dbReference type="SAM" id="MobiDB-lite"/>
    </source>
</evidence>
<evidence type="ECO:0000313" key="2">
    <source>
        <dbReference type="EMBL" id="KKM65718.1"/>
    </source>
</evidence>
<feature type="compositionally biased region" description="Acidic residues" evidence="1">
    <location>
        <begin position="362"/>
        <end position="372"/>
    </location>
</feature>
<feature type="region of interest" description="Disordered" evidence="1">
    <location>
        <begin position="336"/>
        <end position="381"/>
    </location>
</feature>
<dbReference type="EMBL" id="LAZR01010676">
    <property type="protein sequence ID" value="KKM65718.1"/>
    <property type="molecule type" value="Genomic_DNA"/>
</dbReference>
<dbReference type="AlphaFoldDB" id="A0A0F9J831"/>
<feature type="compositionally biased region" description="Basic and acidic residues" evidence="1">
    <location>
        <begin position="343"/>
        <end position="361"/>
    </location>
</feature>
<proteinExistence type="predicted"/>
<gene>
    <name evidence="2" type="ORF">LCGC14_1488480</name>
</gene>
<name>A0A0F9J831_9ZZZZ</name>
<sequence>MGPETVERNEEGTEGEDRPFDPMDVVQGDQRNIDRQRIIGLRANVERVFAFIDAGHEGGTAGQRPNDYLAPSGGTAVAESGNGKNAGRPGADTPKSVVKAAQLRGALDYGDGESFAAVARRVGQQCWNDILEVMDAVYVSMEEVEGYDAAIATVEQEQEYEALRWWVGLFRGLTLEQITAAYLMGYGRAEKEIADTIDVGLHQILAWRETVPDFQRLVIFWEGDHERSIDSLRKRIIANFAAHDDPAYQVQAAKMANDAEKVKIDRRRIDQGDKRLELDGKRFKHEVARDRRMLGMAPAGGVDFNLLVKEGDVHIHGSVGERPGLLEAMEEIENVQELPDPLVEEREPADIDMSGDDHGREDEEEAEEDVVAGDDAGSGNP</sequence>
<feature type="region of interest" description="Disordered" evidence="1">
    <location>
        <begin position="56"/>
        <end position="94"/>
    </location>
</feature>
<comment type="caution">
    <text evidence="2">The sequence shown here is derived from an EMBL/GenBank/DDBJ whole genome shotgun (WGS) entry which is preliminary data.</text>
</comment>
<reference evidence="2" key="1">
    <citation type="journal article" date="2015" name="Nature">
        <title>Complex archaea that bridge the gap between prokaryotes and eukaryotes.</title>
        <authorList>
            <person name="Spang A."/>
            <person name="Saw J.H."/>
            <person name="Jorgensen S.L."/>
            <person name="Zaremba-Niedzwiedzka K."/>
            <person name="Martijn J."/>
            <person name="Lind A.E."/>
            <person name="van Eijk R."/>
            <person name="Schleper C."/>
            <person name="Guy L."/>
            <person name="Ettema T.J."/>
        </authorList>
    </citation>
    <scope>NUCLEOTIDE SEQUENCE</scope>
</reference>
<feature type="compositionally biased region" description="Basic and acidic residues" evidence="1">
    <location>
        <begin position="1"/>
        <end position="21"/>
    </location>
</feature>
<accession>A0A0F9J831</accession>
<feature type="region of interest" description="Disordered" evidence="1">
    <location>
        <begin position="1"/>
        <end position="26"/>
    </location>
</feature>